<dbReference type="SUPFAM" id="SSF46689">
    <property type="entry name" value="Homeodomain-like"/>
    <property type="match status" value="1"/>
</dbReference>
<evidence type="ECO:0000259" key="3">
    <source>
        <dbReference type="Pfam" id="PF16087"/>
    </source>
</evidence>
<proteinExistence type="inferred from homology"/>
<evidence type="ECO:0000313" key="5">
    <source>
        <dbReference type="Proteomes" id="UP000747542"/>
    </source>
</evidence>
<feature type="domain" description="DUF4817" evidence="3">
    <location>
        <begin position="6"/>
        <end position="61"/>
    </location>
</feature>
<comment type="similarity">
    <text evidence="2">Belongs to the MIF family.</text>
</comment>
<evidence type="ECO:0000313" key="4">
    <source>
        <dbReference type="EMBL" id="KAG7154479.1"/>
    </source>
</evidence>
<dbReference type="AlphaFoldDB" id="A0A8J5JK10"/>
<comment type="caution">
    <text evidence="4">The sequence shown here is derived from an EMBL/GenBank/DDBJ whole genome shotgun (WGS) entry which is preliminary data.</text>
</comment>
<evidence type="ECO:0000256" key="1">
    <source>
        <dbReference type="ARBA" id="ARBA00004123"/>
    </source>
</evidence>
<dbReference type="InterPro" id="IPR032135">
    <property type="entry name" value="DUF4817"/>
</dbReference>
<dbReference type="PANTHER" id="PTHR47326">
    <property type="entry name" value="TRANSPOSABLE ELEMENT TC3 TRANSPOSASE-LIKE PROTEIN"/>
    <property type="match status" value="1"/>
</dbReference>
<evidence type="ECO:0000256" key="2">
    <source>
        <dbReference type="ARBA" id="ARBA00005851"/>
    </source>
</evidence>
<comment type="subcellular location">
    <subcellularLocation>
        <location evidence="1">Nucleus</location>
    </subcellularLocation>
</comment>
<sequence length="221" mass="24752">MKMALSLEARTFIVEFVFRSAGQYTEEVQRRFAEKFPNIQVPHRNTVRQLIKKFRDTGSVADAPRSGRPSVLTQEKLEDLSDHILQSPKNSVRKLAQEAGVSYGSVQRALRKDLLFHPYKLTSVHEPKERDDDKRVTMPYLEIATNLTKEKITPEILTNLSKLLSAILGKAEQLMTFGGSSDPCATALLISLGKLGVEENKGHAAKIYEFVENSLGIPGDR</sequence>
<dbReference type="Gene3D" id="3.30.429.10">
    <property type="entry name" value="Macrophage Migration Inhibitory Factor"/>
    <property type="match status" value="1"/>
</dbReference>
<dbReference type="InterPro" id="IPR001398">
    <property type="entry name" value="Macrophage_inhib_fac"/>
</dbReference>
<keyword evidence="5" id="KW-1185">Reference proteome</keyword>
<dbReference type="GO" id="GO:0005634">
    <property type="term" value="C:nucleus"/>
    <property type="evidence" value="ECO:0007669"/>
    <property type="project" value="UniProtKB-SubCell"/>
</dbReference>
<gene>
    <name evidence="4" type="primary">Mifh-L</name>
    <name evidence="4" type="ORF">Hamer_G018230</name>
</gene>
<dbReference type="Pfam" id="PF16087">
    <property type="entry name" value="DUF4817"/>
    <property type="match status" value="1"/>
</dbReference>
<dbReference type="Pfam" id="PF01187">
    <property type="entry name" value="MIF"/>
    <property type="match status" value="1"/>
</dbReference>
<protein>
    <submittedName>
        <fullName evidence="4">Macrophage migration inhibitory factor-like</fullName>
    </submittedName>
</protein>
<dbReference type="PANTHER" id="PTHR47326:SF1">
    <property type="entry name" value="HTH PSQ-TYPE DOMAIN-CONTAINING PROTEIN"/>
    <property type="match status" value="1"/>
</dbReference>
<organism evidence="4 5">
    <name type="scientific">Homarus americanus</name>
    <name type="common">American lobster</name>
    <dbReference type="NCBI Taxonomy" id="6706"/>
    <lineage>
        <taxon>Eukaryota</taxon>
        <taxon>Metazoa</taxon>
        <taxon>Ecdysozoa</taxon>
        <taxon>Arthropoda</taxon>
        <taxon>Crustacea</taxon>
        <taxon>Multicrustacea</taxon>
        <taxon>Malacostraca</taxon>
        <taxon>Eumalacostraca</taxon>
        <taxon>Eucarida</taxon>
        <taxon>Decapoda</taxon>
        <taxon>Pleocyemata</taxon>
        <taxon>Astacidea</taxon>
        <taxon>Nephropoidea</taxon>
        <taxon>Nephropidae</taxon>
        <taxon>Homarus</taxon>
    </lineage>
</organism>
<reference evidence="4" key="1">
    <citation type="journal article" date="2021" name="Sci. Adv.">
        <title>The American lobster genome reveals insights on longevity, neural, and immune adaptations.</title>
        <authorList>
            <person name="Polinski J.M."/>
            <person name="Zimin A.V."/>
            <person name="Clark K.F."/>
            <person name="Kohn A.B."/>
            <person name="Sadowski N."/>
            <person name="Timp W."/>
            <person name="Ptitsyn A."/>
            <person name="Khanna P."/>
            <person name="Romanova D.Y."/>
            <person name="Williams P."/>
            <person name="Greenwood S.J."/>
            <person name="Moroz L.L."/>
            <person name="Walt D.R."/>
            <person name="Bodnar A.G."/>
        </authorList>
    </citation>
    <scope>NUCLEOTIDE SEQUENCE</scope>
    <source>
        <strain evidence="4">GMGI-L3</strain>
    </source>
</reference>
<accession>A0A8J5JK10</accession>
<name>A0A8J5JK10_HOMAM</name>
<dbReference type="Proteomes" id="UP000747542">
    <property type="component" value="Unassembled WGS sequence"/>
</dbReference>
<dbReference type="SUPFAM" id="SSF55331">
    <property type="entry name" value="Tautomerase/MIF"/>
    <property type="match status" value="1"/>
</dbReference>
<dbReference type="EMBL" id="JAHLQT010044460">
    <property type="protein sequence ID" value="KAG7154479.1"/>
    <property type="molecule type" value="Genomic_DNA"/>
</dbReference>
<dbReference type="InterPro" id="IPR009057">
    <property type="entry name" value="Homeodomain-like_sf"/>
</dbReference>
<dbReference type="InterPro" id="IPR014347">
    <property type="entry name" value="Tautomerase/MIF_sf"/>
</dbReference>